<feature type="transmembrane region" description="Helical" evidence="1">
    <location>
        <begin position="105"/>
        <end position="125"/>
    </location>
</feature>
<comment type="caution">
    <text evidence="2">The sequence shown here is derived from an EMBL/GenBank/DDBJ whole genome shotgun (WGS) entry which is preliminary data.</text>
</comment>
<feature type="non-terminal residue" evidence="2">
    <location>
        <position position="1"/>
    </location>
</feature>
<feature type="transmembrane region" description="Helical" evidence="1">
    <location>
        <begin position="6"/>
        <end position="22"/>
    </location>
</feature>
<accession>A0A921F8T1</accession>
<feature type="transmembrane region" description="Helical" evidence="1">
    <location>
        <begin position="34"/>
        <end position="51"/>
    </location>
</feature>
<dbReference type="AlphaFoldDB" id="A0A921F8T1"/>
<keyword evidence="1" id="KW-1133">Transmembrane helix</keyword>
<reference evidence="2" key="1">
    <citation type="journal article" date="2021" name="PeerJ">
        <title>Extensive microbial diversity within the chicken gut microbiome revealed by metagenomics and culture.</title>
        <authorList>
            <person name="Gilroy R."/>
            <person name="Ravi A."/>
            <person name="Getino M."/>
            <person name="Pursley I."/>
            <person name="Horton D.L."/>
            <person name="Alikhan N.F."/>
            <person name="Baker D."/>
            <person name="Gharbi K."/>
            <person name="Hall N."/>
            <person name="Watson M."/>
            <person name="Adriaenssens E.M."/>
            <person name="Foster-Nyarko E."/>
            <person name="Jarju S."/>
            <person name="Secka A."/>
            <person name="Antonio M."/>
            <person name="Oren A."/>
            <person name="Chaudhuri R.R."/>
            <person name="La Ragione R."/>
            <person name="Hildebrand F."/>
            <person name="Pallen M.J."/>
        </authorList>
    </citation>
    <scope>NUCLEOTIDE SEQUENCE</scope>
    <source>
        <strain evidence="2">CHK174-6876</strain>
    </source>
</reference>
<keyword evidence="1" id="KW-0812">Transmembrane</keyword>
<protein>
    <submittedName>
        <fullName evidence="2">Uncharacterized protein</fullName>
    </submittedName>
</protein>
<keyword evidence="1" id="KW-0472">Membrane</keyword>
<evidence type="ECO:0000313" key="2">
    <source>
        <dbReference type="EMBL" id="HJE96003.1"/>
    </source>
</evidence>
<gene>
    <name evidence="2" type="ORF">K8V00_00145</name>
</gene>
<evidence type="ECO:0000313" key="3">
    <source>
        <dbReference type="Proteomes" id="UP000707535"/>
    </source>
</evidence>
<proteinExistence type="predicted"/>
<dbReference type="Proteomes" id="UP000707535">
    <property type="component" value="Unassembled WGS sequence"/>
</dbReference>
<dbReference type="EMBL" id="DYXG01000004">
    <property type="protein sequence ID" value="HJE96003.1"/>
    <property type="molecule type" value="Genomic_DNA"/>
</dbReference>
<organism evidence="2 3">
    <name type="scientific">Ligilactobacillus acidipiscis</name>
    <dbReference type="NCBI Taxonomy" id="89059"/>
    <lineage>
        <taxon>Bacteria</taxon>
        <taxon>Bacillati</taxon>
        <taxon>Bacillota</taxon>
        <taxon>Bacilli</taxon>
        <taxon>Lactobacillales</taxon>
        <taxon>Lactobacillaceae</taxon>
        <taxon>Ligilactobacillus</taxon>
    </lineage>
</organism>
<name>A0A921F8T1_9LACO</name>
<feature type="transmembrane region" description="Helical" evidence="1">
    <location>
        <begin position="137"/>
        <end position="157"/>
    </location>
</feature>
<sequence length="186" mass="21652">LEDYTAFLMCSLFSILVLSARFEKNLLNLWIVKWILAFLPVALTYLTFWIAKNYYTYFWMVKLNDLFTSRPILWNFYYSNFPPTIFGTELPENIIFGHGAFDGAYIYYPIVHGILPFSIIMLILIAGTYMSAKQRNVFILIFLVVLIIFAFSEGIPFRVTQSPLLPISVLVCVMGKRKEQLLNESR</sequence>
<reference evidence="2" key="2">
    <citation type="submission" date="2021-09" db="EMBL/GenBank/DDBJ databases">
        <authorList>
            <person name="Gilroy R."/>
        </authorList>
    </citation>
    <scope>NUCLEOTIDE SEQUENCE</scope>
    <source>
        <strain evidence="2">CHK174-6876</strain>
    </source>
</reference>
<evidence type="ECO:0000256" key="1">
    <source>
        <dbReference type="SAM" id="Phobius"/>
    </source>
</evidence>